<keyword evidence="3" id="KW-1185">Reference proteome</keyword>
<organism evidence="2 3">
    <name type="scientific">Pseudoxanthobacter soli DSM 19599</name>
    <dbReference type="NCBI Taxonomy" id="1123029"/>
    <lineage>
        <taxon>Bacteria</taxon>
        <taxon>Pseudomonadati</taxon>
        <taxon>Pseudomonadota</taxon>
        <taxon>Alphaproteobacteria</taxon>
        <taxon>Hyphomicrobiales</taxon>
        <taxon>Segnochrobactraceae</taxon>
        <taxon>Pseudoxanthobacter</taxon>
    </lineage>
</organism>
<evidence type="ECO:0000313" key="2">
    <source>
        <dbReference type="EMBL" id="SHO64953.1"/>
    </source>
</evidence>
<protein>
    <recommendedName>
        <fullName evidence="4">PXPV repeat-containing protein</fullName>
    </recommendedName>
</protein>
<evidence type="ECO:0008006" key="4">
    <source>
        <dbReference type="Google" id="ProtNLM"/>
    </source>
</evidence>
<dbReference type="EMBL" id="FRXO01000003">
    <property type="protein sequence ID" value="SHO64953.1"/>
    <property type="molecule type" value="Genomic_DNA"/>
</dbReference>
<name>A0A1M7ZJ83_9HYPH</name>
<evidence type="ECO:0000313" key="3">
    <source>
        <dbReference type="Proteomes" id="UP000186406"/>
    </source>
</evidence>
<keyword evidence="1" id="KW-0812">Transmembrane</keyword>
<sequence>MSSAVQMISRPEAASLQPVAAPRHPRRLLPALAAAMALTVAAGAFMPSTAEAGGWNNNDGAAAAAAGIGLAVGVLAGAAFASQPAPVYAAPAPVYAPPPPPVYAAPVQVYAPPPPPPVYYEEPAGYVVSQTYVTPGPYYRGGPGWGPRPWRQGW</sequence>
<accession>A0A1M7ZJ83</accession>
<keyword evidence="1" id="KW-0472">Membrane</keyword>
<dbReference type="Proteomes" id="UP000186406">
    <property type="component" value="Unassembled WGS sequence"/>
</dbReference>
<gene>
    <name evidence="2" type="ORF">SAMN02745172_01920</name>
</gene>
<feature type="transmembrane region" description="Helical" evidence="1">
    <location>
        <begin position="62"/>
        <end position="81"/>
    </location>
</feature>
<dbReference type="AlphaFoldDB" id="A0A1M7ZJ83"/>
<reference evidence="2 3" key="1">
    <citation type="submission" date="2016-12" db="EMBL/GenBank/DDBJ databases">
        <authorList>
            <person name="Song W.-J."/>
            <person name="Kurnit D.M."/>
        </authorList>
    </citation>
    <scope>NUCLEOTIDE SEQUENCE [LARGE SCALE GENOMIC DNA]</scope>
    <source>
        <strain evidence="2 3">DSM 19599</strain>
    </source>
</reference>
<dbReference type="RefSeq" id="WP_139282482.1">
    <property type="nucleotide sequence ID" value="NZ_FRXO01000003.1"/>
</dbReference>
<keyword evidence="1" id="KW-1133">Transmembrane helix</keyword>
<proteinExistence type="predicted"/>
<evidence type="ECO:0000256" key="1">
    <source>
        <dbReference type="SAM" id="Phobius"/>
    </source>
</evidence>